<keyword evidence="3" id="KW-1185">Reference proteome</keyword>
<evidence type="ECO:0000313" key="1">
    <source>
        <dbReference type="EMBL" id="QCA27963.1"/>
    </source>
</evidence>
<dbReference type="EMBL" id="SRHU01000021">
    <property type="protein sequence ID" value="TFZ41287.1"/>
    <property type="molecule type" value="Genomic_DNA"/>
</dbReference>
<gene>
    <name evidence="2" type="ORF">E4031_05300</name>
    <name evidence="1" type="ORF">E4Z98_00825</name>
</gene>
<evidence type="ECO:0000313" key="2">
    <source>
        <dbReference type="EMBL" id="TFZ41287.1"/>
    </source>
</evidence>
<protein>
    <submittedName>
        <fullName evidence="2">Cof-type HAD-IIB family hydrolase</fullName>
    </submittedName>
</protein>
<dbReference type="NCBIfam" id="TIGR01484">
    <property type="entry name" value="HAD-SF-IIB"/>
    <property type="match status" value="1"/>
</dbReference>
<proteinExistence type="predicted"/>
<dbReference type="GO" id="GO:0000287">
    <property type="term" value="F:magnesium ion binding"/>
    <property type="evidence" value="ECO:0007669"/>
    <property type="project" value="TreeGrafter"/>
</dbReference>
<dbReference type="GO" id="GO:0005829">
    <property type="term" value="C:cytosol"/>
    <property type="evidence" value="ECO:0007669"/>
    <property type="project" value="TreeGrafter"/>
</dbReference>
<evidence type="ECO:0000313" key="3">
    <source>
        <dbReference type="Proteomes" id="UP000296883"/>
    </source>
</evidence>
<dbReference type="PROSITE" id="PS01229">
    <property type="entry name" value="COF_2"/>
    <property type="match status" value="1"/>
</dbReference>
<dbReference type="GO" id="GO:0016791">
    <property type="term" value="F:phosphatase activity"/>
    <property type="evidence" value="ECO:0007669"/>
    <property type="project" value="UniProtKB-ARBA"/>
</dbReference>
<dbReference type="InterPro" id="IPR000150">
    <property type="entry name" value="Cof"/>
</dbReference>
<reference evidence="1 3" key="2">
    <citation type="journal article" date="2020" name="Int. J. Syst. Evol. Microbiol.">
        <title>Vagococcus xieshaowenii sp. nov., isolated from snow finch (Montifringilla taczanowskii) cloacal content.</title>
        <authorList>
            <person name="Ge Y."/>
            <person name="Yang J."/>
            <person name="Lai X.H."/>
            <person name="Zhang G."/>
            <person name="Jin D."/>
            <person name="Lu S."/>
            <person name="Wang B."/>
            <person name="Huang Y."/>
            <person name="Huang Y."/>
            <person name="Ren Z."/>
            <person name="Zhang X."/>
            <person name="Xu J."/>
        </authorList>
    </citation>
    <scope>NUCLEOTIDE SEQUENCE [LARGE SCALE GENOMIC DNA]</scope>
    <source>
        <strain evidence="1">Personal::cf-49</strain>
        <strain evidence="3">personal::cf-49</strain>
    </source>
</reference>
<dbReference type="PANTHER" id="PTHR10000">
    <property type="entry name" value="PHOSPHOSERINE PHOSPHATASE"/>
    <property type="match status" value="1"/>
</dbReference>
<dbReference type="Proteomes" id="UP000296883">
    <property type="component" value="Chromosome"/>
</dbReference>
<dbReference type="RefSeq" id="WP_135254404.1">
    <property type="nucleotide sequence ID" value="NZ_CP038865.1"/>
</dbReference>
<keyword evidence="2" id="KW-0378">Hydrolase</keyword>
<dbReference type="EMBL" id="CP038865">
    <property type="protein sequence ID" value="QCA27963.1"/>
    <property type="molecule type" value="Genomic_DNA"/>
</dbReference>
<dbReference type="SFLD" id="SFLDS00003">
    <property type="entry name" value="Haloacid_Dehalogenase"/>
    <property type="match status" value="1"/>
</dbReference>
<dbReference type="PANTHER" id="PTHR10000:SF25">
    <property type="entry name" value="PHOSPHATASE YKRA-RELATED"/>
    <property type="match status" value="1"/>
</dbReference>
<dbReference type="Pfam" id="PF08282">
    <property type="entry name" value="Hydrolase_3"/>
    <property type="match status" value="1"/>
</dbReference>
<dbReference type="Gene3D" id="3.40.50.1000">
    <property type="entry name" value="HAD superfamily/HAD-like"/>
    <property type="match status" value="1"/>
</dbReference>
<dbReference type="SFLD" id="SFLDG01140">
    <property type="entry name" value="C2.B:_Phosphomannomutase_and_P"/>
    <property type="match status" value="1"/>
</dbReference>
<dbReference type="InterPro" id="IPR023214">
    <property type="entry name" value="HAD_sf"/>
</dbReference>
<dbReference type="Proteomes" id="UP000297725">
    <property type="component" value="Unassembled WGS sequence"/>
</dbReference>
<sequence length="258" mass="29057">MTRKLIAFDIDGTILDSNKQPLPSTLAALKQLREDGHMLMIATGRSYLFAKEVIESLGFDHYILCNGAGAFVNHQQVYKNILEPNDLKRFIELTKEMAIDTAALNLTIIKRNTDFKPGIMDDAMRSFGQEIPEFDEHFYHENDIYQALAYYDKTLDGYFDQDFPQFRFVRWHENSVDVVPHNGSKAATIMHVAEQFGFKKEDTIAFGDGLNDFEMLQTVGTGVAMGNAEDEVKAIATMVTDTNDNDGIAKALQQLGLI</sequence>
<dbReference type="Gene3D" id="3.30.1240.10">
    <property type="match status" value="1"/>
</dbReference>
<organism evidence="2 4">
    <name type="scientific">Vagococcus xieshaowenii</name>
    <dbReference type="NCBI Taxonomy" id="2562451"/>
    <lineage>
        <taxon>Bacteria</taxon>
        <taxon>Bacillati</taxon>
        <taxon>Bacillota</taxon>
        <taxon>Bacilli</taxon>
        <taxon>Lactobacillales</taxon>
        <taxon>Enterococcaceae</taxon>
        <taxon>Vagococcus</taxon>
    </lineage>
</organism>
<accession>A0AAJ5EFF5</accession>
<dbReference type="SUPFAM" id="SSF56784">
    <property type="entry name" value="HAD-like"/>
    <property type="match status" value="1"/>
</dbReference>
<dbReference type="InterPro" id="IPR036412">
    <property type="entry name" value="HAD-like_sf"/>
</dbReference>
<reference evidence="2 4" key="1">
    <citation type="submission" date="2019-03" db="EMBL/GenBank/DDBJ databases">
        <title>Vagococcus sp. was isolated fron gut of Carduelis flavirostris.</title>
        <authorList>
            <person name="Ge Y."/>
        </authorList>
    </citation>
    <scope>NUCLEOTIDE SEQUENCE [LARGE SCALE GENOMIC DNA]</scope>
    <source>
        <strain evidence="2 4">CF-210</strain>
    </source>
</reference>
<evidence type="ECO:0000313" key="4">
    <source>
        <dbReference type="Proteomes" id="UP000297725"/>
    </source>
</evidence>
<dbReference type="NCBIfam" id="TIGR00099">
    <property type="entry name" value="Cof-subfamily"/>
    <property type="match status" value="1"/>
</dbReference>
<name>A0AAJ5EFF5_9ENTE</name>
<dbReference type="AlphaFoldDB" id="A0AAJ5EFF5"/>
<dbReference type="InterPro" id="IPR006379">
    <property type="entry name" value="HAD-SF_hydro_IIB"/>
</dbReference>